<organism evidence="2">
    <name type="scientific">Pyricularia oryzae (strain Y34)</name>
    <name type="common">Rice blast fungus</name>
    <name type="synonym">Magnaporthe oryzae</name>
    <dbReference type="NCBI Taxonomy" id="1143189"/>
    <lineage>
        <taxon>Eukaryota</taxon>
        <taxon>Fungi</taxon>
        <taxon>Dikarya</taxon>
        <taxon>Ascomycota</taxon>
        <taxon>Pezizomycotina</taxon>
        <taxon>Sordariomycetes</taxon>
        <taxon>Sordariomycetidae</taxon>
        <taxon>Magnaporthales</taxon>
        <taxon>Pyriculariaceae</taxon>
        <taxon>Pyricularia</taxon>
    </lineage>
</organism>
<reference evidence="2" key="1">
    <citation type="journal article" date="2012" name="PLoS Genet.">
        <title>Comparative analysis of the genomes of two field isolates of the rice blast fungus Magnaporthe oryzae.</title>
        <authorList>
            <person name="Xue M."/>
            <person name="Yang J."/>
            <person name="Li Z."/>
            <person name="Hu S."/>
            <person name="Yao N."/>
            <person name="Dean R.A."/>
            <person name="Zhao W."/>
            <person name="Shen M."/>
            <person name="Zhang H."/>
            <person name="Li C."/>
            <person name="Liu L."/>
            <person name="Cao L."/>
            <person name="Xu X."/>
            <person name="Xing Y."/>
            <person name="Hsiang T."/>
            <person name="Zhang Z."/>
            <person name="Xu J.R."/>
            <person name="Peng Y.L."/>
        </authorList>
    </citation>
    <scope>NUCLEOTIDE SEQUENCE</scope>
    <source>
        <strain evidence="2">Y34</strain>
    </source>
</reference>
<name>A0AA97PIA9_PYRO3</name>
<proteinExistence type="predicted"/>
<accession>A0AA97PIA9</accession>
<feature type="region of interest" description="Disordered" evidence="1">
    <location>
        <begin position="1"/>
        <end position="20"/>
    </location>
</feature>
<evidence type="ECO:0000256" key="1">
    <source>
        <dbReference type="SAM" id="MobiDB-lite"/>
    </source>
</evidence>
<dbReference type="AlphaFoldDB" id="A0AA97PIA9"/>
<dbReference type="Proteomes" id="UP000011086">
    <property type="component" value="Unassembled WGS sequence"/>
</dbReference>
<gene>
    <name evidence="2" type="ORF">OOU_Y34scaffold00697g43</name>
</gene>
<dbReference type="EMBL" id="JH793927">
    <property type="protein sequence ID" value="ELQ35644.1"/>
    <property type="molecule type" value="Genomic_DNA"/>
</dbReference>
<feature type="compositionally biased region" description="Polar residues" evidence="1">
    <location>
        <begin position="7"/>
        <end position="20"/>
    </location>
</feature>
<evidence type="ECO:0000313" key="2">
    <source>
        <dbReference type="EMBL" id="ELQ35644.1"/>
    </source>
</evidence>
<protein>
    <submittedName>
        <fullName evidence="2">Uncharacterized protein</fullName>
    </submittedName>
</protein>
<sequence length="20" mass="2156">MEKDGESQQQHPPSEGSPTS</sequence>